<dbReference type="PANTHER" id="PTHR24353">
    <property type="entry name" value="CYCLIC NUCLEOTIDE-DEPENDENT PROTEIN KINASE"/>
    <property type="match status" value="1"/>
</dbReference>
<keyword evidence="3" id="KW-0547">Nucleotide-binding</keyword>
<accession>A0ABN9V181</accession>
<dbReference type="InterPro" id="IPR011009">
    <property type="entry name" value="Kinase-like_dom_sf"/>
</dbReference>
<organism evidence="7 8">
    <name type="scientific">Prorocentrum cordatum</name>
    <dbReference type="NCBI Taxonomy" id="2364126"/>
    <lineage>
        <taxon>Eukaryota</taxon>
        <taxon>Sar</taxon>
        <taxon>Alveolata</taxon>
        <taxon>Dinophyceae</taxon>
        <taxon>Prorocentrales</taxon>
        <taxon>Prorocentraceae</taxon>
        <taxon>Prorocentrum</taxon>
    </lineage>
</organism>
<reference evidence="7" key="1">
    <citation type="submission" date="2023-10" db="EMBL/GenBank/DDBJ databases">
        <authorList>
            <person name="Chen Y."/>
            <person name="Shah S."/>
            <person name="Dougan E. K."/>
            <person name="Thang M."/>
            <person name="Chan C."/>
        </authorList>
    </citation>
    <scope>NUCLEOTIDE SEQUENCE [LARGE SCALE GENOMIC DNA]</scope>
</reference>
<keyword evidence="5" id="KW-0067">ATP-binding</keyword>
<keyword evidence="1" id="KW-0723">Serine/threonine-protein kinase</keyword>
<dbReference type="InterPro" id="IPR008271">
    <property type="entry name" value="Ser/Thr_kinase_AS"/>
</dbReference>
<dbReference type="SUPFAM" id="SSF56112">
    <property type="entry name" value="Protein kinase-like (PK-like)"/>
    <property type="match status" value="1"/>
</dbReference>
<dbReference type="Proteomes" id="UP001189429">
    <property type="component" value="Unassembled WGS sequence"/>
</dbReference>
<feature type="domain" description="Protein kinase" evidence="6">
    <location>
        <begin position="49"/>
        <end position="307"/>
    </location>
</feature>
<evidence type="ECO:0000313" key="8">
    <source>
        <dbReference type="Proteomes" id="UP001189429"/>
    </source>
</evidence>
<dbReference type="PANTHER" id="PTHR24353:SF37">
    <property type="entry name" value="CAMP-DEPENDENT PROTEIN KINASE CATALYTIC SUBUNIT PRKX"/>
    <property type="match status" value="1"/>
</dbReference>
<dbReference type="PROSITE" id="PS50011">
    <property type="entry name" value="PROTEIN_KINASE_DOM"/>
    <property type="match status" value="1"/>
</dbReference>
<keyword evidence="2" id="KW-0808">Transferase</keyword>
<gene>
    <name evidence="7" type="ORF">PCOR1329_LOCUS52964</name>
</gene>
<evidence type="ECO:0000313" key="7">
    <source>
        <dbReference type="EMBL" id="CAK0865453.1"/>
    </source>
</evidence>
<evidence type="ECO:0000256" key="2">
    <source>
        <dbReference type="ARBA" id="ARBA00022679"/>
    </source>
</evidence>
<evidence type="ECO:0000256" key="4">
    <source>
        <dbReference type="ARBA" id="ARBA00022777"/>
    </source>
</evidence>
<dbReference type="PROSITE" id="PS00108">
    <property type="entry name" value="PROTEIN_KINASE_ST"/>
    <property type="match status" value="1"/>
</dbReference>
<dbReference type="SMART" id="SM00220">
    <property type="entry name" value="S_TKc"/>
    <property type="match status" value="1"/>
</dbReference>
<evidence type="ECO:0000259" key="6">
    <source>
        <dbReference type="PROSITE" id="PS50011"/>
    </source>
</evidence>
<comment type="caution">
    <text evidence="7">The sequence shown here is derived from an EMBL/GenBank/DDBJ whole genome shotgun (WGS) entry which is preliminary data.</text>
</comment>
<protein>
    <recommendedName>
        <fullName evidence="6">Protein kinase domain-containing protein</fullName>
    </recommendedName>
</protein>
<dbReference type="InterPro" id="IPR000719">
    <property type="entry name" value="Prot_kinase_dom"/>
</dbReference>
<dbReference type="Gene3D" id="1.10.510.10">
    <property type="entry name" value="Transferase(Phosphotransferase) domain 1"/>
    <property type="match status" value="1"/>
</dbReference>
<dbReference type="Pfam" id="PF00069">
    <property type="entry name" value="Pkinase"/>
    <property type="match status" value="1"/>
</dbReference>
<evidence type="ECO:0000256" key="3">
    <source>
        <dbReference type="ARBA" id="ARBA00022741"/>
    </source>
</evidence>
<sequence length="346" mass="39105">MPGKLAQVRSKQPARTFERALFIHFSCSVVDIRSKDQEAASRSSRLSDFELILTLGVGFIGSVRLVRLANSSGETPFALKVMSKRAVLKKEQVDHVLQEKQLLGQVDHPFIVNLLTVFQDDANLYMLMEYVNGGELFSAIRNGKRFNNEGAQFYAAEVALALAHCHASFIAYRDLKLENILIDFQGHVKITDRGRLRRYHQPTRTYTRCGTPDYMAPEIINMRGHDMSVDWWAMGVLIYELLTGRTPFVGGSSQATYQKVLNTEPKFPAHFTEHARGIVRQLLTKDKSRRLGCGVHGAADVQNHKWFAAVKDAWDASMFDRYPEEAVSSIDTSGLTAQQQQLFDEF</sequence>
<keyword evidence="4" id="KW-0418">Kinase</keyword>
<evidence type="ECO:0000256" key="1">
    <source>
        <dbReference type="ARBA" id="ARBA00022527"/>
    </source>
</evidence>
<proteinExistence type="predicted"/>
<dbReference type="EMBL" id="CAUYUJ010016452">
    <property type="protein sequence ID" value="CAK0865453.1"/>
    <property type="molecule type" value="Genomic_DNA"/>
</dbReference>
<dbReference type="Gene3D" id="3.30.200.20">
    <property type="entry name" value="Phosphorylase Kinase, domain 1"/>
    <property type="match status" value="1"/>
</dbReference>
<evidence type="ECO:0000256" key="5">
    <source>
        <dbReference type="ARBA" id="ARBA00022840"/>
    </source>
</evidence>
<keyword evidence="8" id="KW-1185">Reference proteome</keyword>
<name>A0ABN9V181_9DINO</name>